<accession>A0ABW3V5B7</accession>
<evidence type="ECO:0000256" key="2">
    <source>
        <dbReference type="ARBA" id="ARBA00022679"/>
    </source>
</evidence>
<keyword evidence="6" id="KW-1185">Reference proteome</keyword>
<dbReference type="PANTHER" id="PTHR43085:SF15">
    <property type="entry name" value="2-DEHYDRO-3-DEOXYGLUCONOKINASE"/>
    <property type="match status" value="1"/>
</dbReference>
<dbReference type="InterPro" id="IPR029056">
    <property type="entry name" value="Ribokinase-like"/>
</dbReference>
<feature type="domain" description="Carbohydrate kinase PfkB" evidence="4">
    <location>
        <begin position="9"/>
        <end position="295"/>
    </location>
</feature>
<comment type="caution">
    <text evidence="5">The sequence shown here is derived from an EMBL/GenBank/DDBJ whole genome shotgun (WGS) entry which is preliminary data.</text>
</comment>
<dbReference type="InterPro" id="IPR050306">
    <property type="entry name" value="PfkB_Carbo_kinase"/>
</dbReference>
<comment type="similarity">
    <text evidence="1">Belongs to the carbohydrate kinase PfkB family.</text>
</comment>
<protein>
    <submittedName>
        <fullName evidence="5">Sugar kinase</fullName>
    </submittedName>
</protein>
<keyword evidence="3 5" id="KW-0418">Kinase</keyword>
<dbReference type="Pfam" id="PF00294">
    <property type="entry name" value="PfkB"/>
    <property type="match status" value="1"/>
</dbReference>
<organism evidence="5 6">
    <name type="scientific">Pseudochrobactrum kiredjianiae</name>
    <dbReference type="NCBI Taxonomy" id="386305"/>
    <lineage>
        <taxon>Bacteria</taxon>
        <taxon>Pseudomonadati</taxon>
        <taxon>Pseudomonadota</taxon>
        <taxon>Alphaproteobacteria</taxon>
        <taxon>Hyphomicrobiales</taxon>
        <taxon>Brucellaceae</taxon>
        <taxon>Pseudochrobactrum</taxon>
    </lineage>
</organism>
<reference evidence="6" key="1">
    <citation type="journal article" date="2019" name="Int. J. Syst. Evol. Microbiol.">
        <title>The Global Catalogue of Microorganisms (GCM) 10K type strain sequencing project: providing services to taxonomists for standard genome sequencing and annotation.</title>
        <authorList>
            <consortium name="The Broad Institute Genomics Platform"/>
            <consortium name="The Broad Institute Genome Sequencing Center for Infectious Disease"/>
            <person name="Wu L."/>
            <person name="Ma J."/>
        </authorList>
    </citation>
    <scope>NUCLEOTIDE SEQUENCE [LARGE SCALE GENOMIC DNA]</scope>
    <source>
        <strain evidence="6">CCUG 49584</strain>
    </source>
</reference>
<keyword evidence="2" id="KW-0808">Transferase</keyword>
<evidence type="ECO:0000256" key="3">
    <source>
        <dbReference type="ARBA" id="ARBA00022777"/>
    </source>
</evidence>
<dbReference type="PANTHER" id="PTHR43085">
    <property type="entry name" value="HEXOKINASE FAMILY MEMBER"/>
    <property type="match status" value="1"/>
</dbReference>
<dbReference type="SUPFAM" id="SSF53613">
    <property type="entry name" value="Ribokinase-like"/>
    <property type="match status" value="1"/>
</dbReference>
<dbReference type="EMBL" id="JBHTMA010000036">
    <property type="protein sequence ID" value="MFD1227471.1"/>
    <property type="molecule type" value="Genomic_DNA"/>
</dbReference>
<evidence type="ECO:0000256" key="1">
    <source>
        <dbReference type="ARBA" id="ARBA00010688"/>
    </source>
</evidence>
<evidence type="ECO:0000313" key="5">
    <source>
        <dbReference type="EMBL" id="MFD1227471.1"/>
    </source>
</evidence>
<gene>
    <name evidence="5" type="ORF">ACFQ35_10025</name>
</gene>
<name>A0ABW3V5B7_9HYPH</name>
<evidence type="ECO:0000313" key="6">
    <source>
        <dbReference type="Proteomes" id="UP001597263"/>
    </source>
</evidence>
<dbReference type="GO" id="GO:0016301">
    <property type="term" value="F:kinase activity"/>
    <property type="evidence" value="ECO:0007669"/>
    <property type="project" value="UniProtKB-KW"/>
</dbReference>
<evidence type="ECO:0000259" key="4">
    <source>
        <dbReference type="Pfam" id="PF00294"/>
    </source>
</evidence>
<dbReference type="CDD" id="cd01166">
    <property type="entry name" value="KdgK"/>
    <property type="match status" value="1"/>
</dbReference>
<dbReference type="InterPro" id="IPR011611">
    <property type="entry name" value="PfkB_dom"/>
</dbReference>
<dbReference type="RefSeq" id="WP_353074555.1">
    <property type="nucleotide sequence ID" value="NZ_JAUCBM010000019.1"/>
</dbReference>
<dbReference type="Proteomes" id="UP001597263">
    <property type="component" value="Unassembled WGS sequence"/>
</dbReference>
<dbReference type="Gene3D" id="3.40.1190.20">
    <property type="match status" value="1"/>
</dbReference>
<proteinExistence type="inferred from homology"/>
<sequence length="298" mass="32380">MMSGQFLAIGEAMVELAPDGNGALRQGFAGDTLNAAYYARAALPAAWQVSYFTQLGLDAMSDAMLAFMAQKQIGTDYIGRHASRMPGLYMVHLNHGERSFSYWRSHSAARLLAEDKAALRQAIEASKIIIFSGITLAILESDGADNLLSVLEETRNTDKIIAFDPNIRPRLWADQDHMRAQLIRGAKVSNLVLPSFDDEASHFGDLTIADTIDRYRSYGLNRIIVKNGADDIEGYFDGQPLTVKATTVPQIIDTTGAGDSFNGSFLGHFAHTGDAVTSAKFASQIAAKTIQHYGALVD</sequence>